<dbReference type="PANTHER" id="PTHR43649">
    <property type="entry name" value="ARABINOSE-BINDING PROTEIN-RELATED"/>
    <property type="match status" value="1"/>
</dbReference>
<feature type="region of interest" description="Disordered" evidence="1">
    <location>
        <begin position="29"/>
        <end position="58"/>
    </location>
</feature>
<proteinExistence type="predicted"/>
<protein>
    <submittedName>
        <fullName evidence="3">ABC-type glycerol-3-phosphate transport system substrate-binding protein</fullName>
    </submittedName>
</protein>
<dbReference type="PANTHER" id="PTHR43649:SF12">
    <property type="entry name" value="DIACETYLCHITOBIOSE BINDING PROTEIN DASA"/>
    <property type="match status" value="1"/>
</dbReference>
<evidence type="ECO:0000313" key="4">
    <source>
        <dbReference type="Proteomes" id="UP001519287"/>
    </source>
</evidence>
<feature type="chain" id="PRO_5045127953" evidence="2">
    <location>
        <begin position="27"/>
        <end position="458"/>
    </location>
</feature>
<dbReference type="Proteomes" id="UP001519287">
    <property type="component" value="Unassembled WGS sequence"/>
</dbReference>
<dbReference type="EMBL" id="JAGGLB010000017">
    <property type="protein sequence ID" value="MBP1993114.1"/>
    <property type="molecule type" value="Genomic_DNA"/>
</dbReference>
<dbReference type="PROSITE" id="PS51257">
    <property type="entry name" value="PROKAR_LIPOPROTEIN"/>
    <property type="match status" value="1"/>
</dbReference>
<keyword evidence="2" id="KW-0732">Signal</keyword>
<keyword evidence="4" id="KW-1185">Reference proteome</keyword>
<evidence type="ECO:0000313" key="3">
    <source>
        <dbReference type="EMBL" id="MBP1993114.1"/>
    </source>
</evidence>
<evidence type="ECO:0000256" key="1">
    <source>
        <dbReference type="SAM" id="MobiDB-lite"/>
    </source>
</evidence>
<sequence length="458" mass="50645">MRKSLFMNVMAIMMIVVLVLSGCTKSGSNDVKETQEAVSETPSGAQTDTPTETTAAQENQDPVTIRILTWDDTYKELFSKFSQKYPWITIESVFPTGSIIETAIAAEAAGTPIDVIWMDELAPFVKDDMLADLKPYMDNDETLKTKKFADGFLETFEIGGKRYASPFTYVSTWVVVNKDILKKNGMEMPANDWSLDDFRAMAKKATNSADGDFGVAYNPSLIAMYFLSAVSAANGHAANLEFMNADLTQSLLNTPAVLEDVKWLKEFVTKDGSIASDQKAAELGLNAANDFLAGKSLFDVVGDWVLPTLQKDAKFNWDILPFPKGKVQQNTFGMVGAFGIASASKHKDAAYKWISYQFELEAQKWKIDRGSNASVMDDEVVAYYNETPMWKGKNIDAVVDTFKFACCVSNAHKIPASAENPWTAVMQVVFGPNEPESLIPLAEAWNKKTLEVRQGLGW</sequence>
<dbReference type="RefSeq" id="WP_209974686.1">
    <property type="nucleotide sequence ID" value="NZ_JAGGLB010000017.1"/>
</dbReference>
<feature type="signal peptide" evidence="2">
    <location>
        <begin position="1"/>
        <end position="26"/>
    </location>
</feature>
<dbReference type="InterPro" id="IPR006059">
    <property type="entry name" value="SBP"/>
</dbReference>
<accession>A0ABS4IZV5</accession>
<dbReference type="SUPFAM" id="SSF53850">
    <property type="entry name" value="Periplasmic binding protein-like II"/>
    <property type="match status" value="1"/>
</dbReference>
<organism evidence="3 4">
    <name type="scientific">Paenibacillus eucommiae</name>
    <dbReference type="NCBI Taxonomy" id="1355755"/>
    <lineage>
        <taxon>Bacteria</taxon>
        <taxon>Bacillati</taxon>
        <taxon>Bacillota</taxon>
        <taxon>Bacilli</taxon>
        <taxon>Bacillales</taxon>
        <taxon>Paenibacillaceae</taxon>
        <taxon>Paenibacillus</taxon>
    </lineage>
</organism>
<reference evidence="3 4" key="1">
    <citation type="submission" date="2021-03" db="EMBL/GenBank/DDBJ databases">
        <title>Genomic Encyclopedia of Type Strains, Phase IV (KMG-IV): sequencing the most valuable type-strain genomes for metagenomic binning, comparative biology and taxonomic classification.</title>
        <authorList>
            <person name="Goeker M."/>
        </authorList>
    </citation>
    <scope>NUCLEOTIDE SEQUENCE [LARGE SCALE GENOMIC DNA]</scope>
    <source>
        <strain evidence="3 4">DSM 26048</strain>
    </source>
</reference>
<comment type="caution">
    <text evidence="3">The sequence shown here is derived from an EMBL/GenBank/DDBJ whole genome shotgun (WGS) entry which is preliminary data.</text>
</comment>
<dbReference type="InterPro" id="IPR050490">
    <property type="entry name" value="Bact_solute-bd_prot1"/>
</dbReference>
<dbReference type="Pfam" id="PF01547">
    <property type="entry name" value="SBP_bac_1"/>
    <property type="match status" value="1"/>
</dbReference>
<name>A0ABS4IZV5_9BACL</name>
<dbReference type="Gene3D" id="3.40.190.10">
    <property type="entry name" value="Periplasmic binding protein-like II"/>
    <property type="match status" value="1"/>
</dbReference>
<gene>
    <name evidence="3" type="ORF">J2Z66_004731</name>
</gene>
<feature type="compositionally biased region" description="Polar residues" evidence="1">
    <location>
        <begin position="36"/>
        <end position="58"/>
    </location>
</feature>
<evidence type="ECO:0000256" key="2">
    <source>
        <dbReference type="SAM" id="SignalP"/>
    </source>
</evidence>